<dbReference type="Gene3D" id="3.90.79.10">
    <property type="entry name" value="Nucleoside Triphosphate Pyrophosphohydrolase"/>
    <property type="match status" value="1"/>
</dbReference>
<dbReference type="Gene3D" id="3.40.50.1240">
    <property type="entry name" value="Phosphoglycerate mutase-like"/>
    <property type="match status" value="1"/>
</dbReference>
<dbReference type="InterPro" id="IPR020084">
    <property type="entry name" value="NUDIX_hydrolase_CS"/>
</dbReference>
<feature type="domain" description="Nudix hydrolase" evidence="3">
    <location>
        <begin position="10"/>
        <end position="137"/>
    </location>
</feature>
<comment type="caution">
    <text evidence="4">The sequence shown here is derived from an EMBL/GenBank/DDBJ whole genome shotgun (WGS) entry which is preliminary data.</text>
</comment>
<dbReference type="SUPFAM" id="SSF55811">
    <property type="entry name" value="Nudix"/>
    <property type="match status" value="1"/>
</dbReference>
<gene>
    <name evidence="4" type="ORF">GCM10017577_20680</name>
</gene>
<dbReference type="GO" id="GO:0004081">
    <property type="term" value="F:bis(5'-nucleosyl)-tetraphosphatase (asymmetrical) activity"/>
    <property type="evidence" value="ECO:0007669"/>
    <property type="project" value="TreeGrafter"/>
</dbReference>
<sequence>MSDLYAALGADVLAAGTVLWRSTNAGPQVALVHRHKYDDWGFAKGKLDNGESLAACALRETWEETGVRARLGARLGDVRYRVPEGSKLVRYWSAEARESTGFLANDEIDELVWLPPAEAGVQLSYAHDVEVLERFTAPTSVLLLVRHAKAGSRKDWEGDDDLRPLSGVGRTQAEHLVDFLGRFAPERFHSAVPVRCVDTISPYADAHGAKIEREPLLGEEGYWQDPAAGLARFRELLARPGLTVLCSQGGVIPDVVETLLDEYDPLVTGVPDPEKTPVPSRKGSTWVLTTDPTGALRTADYYPSPT</sequence>
<dbReference type="PANTHER" id="PTHR21340:SF0">
    <property type="entry name" value="BIS(5'-NUCLEOSYL)-TETRAPHOSPHATASE [ASYMMETRICAL]"/>
    <property type="match status" value="1"/>
</dbReference>
<evidence type="ECO:0000313" key="4">
    <source>
        <dbReference type="EMBL" id="GLL10927.1"/>
    </source>
</evidence>
<organism evidence="4 5">
    <name type="scientific">Pseudonocardia halophobica</name>
    <dbReference type="NCBI Taxonomy" id="29401"/>
    <lineage>
        <taxon>Bacteria</taxon>
        <taxon>Bacillati</taxon>
        <taxon>Actinomycetota</taxon>
        <taxon>Actinomycetes</taxon>
        <taxon>Pseudonocardiales</taxon>
        <taxon>Pseudonocardiaceae</taxon>
        <taxon>Pseudonocardia</taxon>
    </lineage>
</organism>
<dbReference type="PANTHER" id="PTHR21340">
    <property type="entry name" value="DIADENOSINE 5,5-P1,P4-TETRAPHOSPHATE PYROPHOSPHOHYDROLASE MUTT"/>
    <property type="match status" value="1"/>
</dbReference>
<proteinExistence type="predicted"/>
<keyword evidence="5" id="KW-1185">Reference proteome</keyword>
<dbReference type="SMART" id="SM00855">
    <property type="entry name" value="PGAM"/>
    <property type="match status" value="1"/>
</dbReference>
<evidence type="ECO:0000256" key="2">
    <source>
        <dbReference type="SAM" id="MobiDB-lite"/>
    </source>
</evidence>
<dbReference type="Proteomes" id="UP001143463">
    <property type="component" value="Unassembled WGS sequence"/>
</dbReference>
<dbReference type="InterPro" id="IPR051325">
    <property type="entry name" value="Nudix_hydrolase_domain"/>
</dbReference>
<dbReference type="GO" id="GO:0006167">
    <property type="term" value="P:AMP biosynthetic process"/>
    <property type="evidence" value="ECO:0007669"/>
    <property type="project" value="TreeGrafter"/>
</dbReference>
<reference evidence="4" key="2">
    <citation type="submission" date="2023-01" db="EMBL/GenBank/DDBJ databases">
        <authorList>
            <person name="Sun Q."/>
            <person name="Evtushenko L."/>
        </authorList>
    </citation>
    <scope>NUCLEOTIDE SEQUENCE</scope>
    <source>
        <strain evidence="4">VKM Ac-1069</strain>
    </source>
</reference>
<dbReference type="InterPro" id="IPR029033">
    <property type="entry name" value="His_PPase_superfam"/>
</dbReference>
<dbReference type="GO" id="GO:0006754">
    <property type="term" value="P:ATP biosynthetic process"/>
    <property type="evidence" value="ECO:0007669"/>
    <property type="project" value="TreeGrafter"/>
</dbReference>
<dbReference type="PROSITE" id="PS00893">
    <property type="entry name" value="NUDIX_BOX"/>
    <property type="match status" value="1"/>
</dbReference>
<feature type="region of interest" description="Disordered" evidence="2">
    <location>
        <begin position="267"/>
        <end position="287"/>
    </location>
</feature>
<accession>A0A9W6L106</accession>
<dbReference type="EMBL" id="BSFQ01000006">
    <property type="protein sequence ID" value="GLL10927.1"/>
    <property type="molecule type" value="Genomic_DNA"/>
</dbReference>
<evidence type="ECO:0000313" key="5">
    <source>
        <dbReference type="Proteomes" id="UP001143463"/>
    </source>
</evidence>
<reference evidence="4" key="1">
    <citation type="journal article" date="2014" name="Int. J. Syst. Evol. Microbiol.">
        <title>Complete genome sequence of Corynebacterium casei LMG S-19264T (=DSM 44701T), isolated from a smear-ripened cheese.</title>
        <authorList>
            <consortium name="US DOE Joint Genome Institute (JGI-PGF)"/>
            <person name="Walter F."/>
            <person name="Albersmeier A."/>
            <person name="Kalinowski J."/>
            <person name="Ruckert C."/>
        </authorList>
    </citation>
    <scope>NUCLEOTIDE SEQUENCE</scope>
    <source>
        <strain evidence="4">VKM Ac-1069</strain>
    </source>
</reference>
<dbReference type="RefSeq" id="WP_037044896.1">
    <property type="nucleotide sequence ID" value="NZ_BAAAUZ010000079.1"/>
</dbReference>
<dbReference type="InterPro" id="IPR013078">
    <property type="entry name" value="His_Pase_superF_clade-1"/>
</dbReference>
<dbReference type="InterPro" id="IPR015797">
    <property type="entry name" value="NUDIX_hydrolase-like_dom_sf"/>
</dbReference>
<evidence type="ECO:0000256" key="1">
    <source>
        <dbReference type="ARBA" id="ARBA00022801"/>
    </source>
</evidence>
<dbReference type="PROSITE" id="PS51462">
    <property type="entry name" value="NUDIX"/>
    <property type="match status" value="1"/>
</dbReference>
<name>A0A9W6L106_9PSEU</name>
<dbReference type="CDD" id="cd03673">
    <property type="entry name" value="NUDIX_Ap6A_hydrolase"/>
    <property type="match status" value="1"/>
</dbReference>
<dbReference type="SUPFAM" id="SSF53254">
    <property type="entry name" value="Phosphoglycerate mutase-like"/>
    <property type="match status" value="1"/>
</dbReference>
<dbReference type="InterPro" id="IPR000086">
    <property type="entry name" value="NUDIX_hydrolase_dom"/>
</dbReference>
<dbReference type="CDD" id="cd07067">
    <property type="entry name" value="HP_PGM_like"/>
    <property type="match status" value="1"/>
</dbReference>
<keyword evidence="1 4" id="KW-0378">Hydrolase</keyword>
<dbReference type="Pfam" id="PF00300">
    <property type="entry name" value="His_Phos_1"/>
    <property type="match status" value="1"/>
</dbReference>
<dbReference type="Pfam" id="PF00293">
    <property type="entry name" value="NUDIX"/>
    <property type="match status" value="1"/>
</dbReference>
<evidence type="ECO:0000259" key="3">
    <source>
        <dbReference type="PROSITE" id="PS51462"/>
    </source>
</evidence>
<dbReference type="AlphaFoldDB" id="A0A9W6L106"/>
<protein>
    <submittedName>
        <fullName evidence="4">NUDIX hydrolase</fullName>
    </submittedName>
</protein>